<dbReference type="InterPro" id="IPR027615">
    <property type="entry name" value="TOMM_nitrile_2"/>
</dbReference>
<keyword evidence="2" id="KW-1185">Reference proteome</keyword>
<dbReference type="RefSeq" id="WP_394303143.1">
    <property type="nucleotide sequence ID" value="NZ_JBHMQT010000050.1"/>
</dbReference>
<gene>
    <name evidence="1" type="ORF">ACFHYQ_22680</name>
</gene>
<proteinExistence type="predicted"/>
<evidence type="ECO:0000313" key="1">
    <source>
        <dbReference type="EMBL" id="MFC0865103.1"/>
    </source>
</evidence>
<evidence type="ECO:0000313" key="2">
    <source>
        <dbReference type="Proteomes" id="UP001589870"/>
    </source>
</evidence>
<dbReference type="EMBL" id="JBHMQT010000050">
    <property type="protein sequence ID" value="MFC0865103.1"/>
    <property type="molecule type" value="Genomic_DNA"/>
</dbReference>
<accession>A0ABV6UAB1</accession>
<protein>
    <submittedName>
        <fullName evidence="1">TIGR04351 family putative TOMM peptide</fullName>
    </submittedName>
</protein>
<dbReference type="Proteomes" id="UP001589870">
    <property type="component" value="Unassembled WGS sequence"/>
</dbReference>
<dbReference type="NCBIfam" id="TIGR04351">
    <property type="entry name" value="TOMM_nitrile_2"/>
    <property type="match status" value="1"/>
</dbReference>
<sequence>MTVDTIGRDTIGRDPIGWDTAQRRKFGELTARAWSDAGLRIRYEHEPASILAEYGLTLAEGVRAPALPSEPVTELVIEALDGEVTAAVPPCLLSFCFCMDQNPPEASLR</sequence>
<name>A0ABV6UAB1_9ACTN</name>
<comment type="caution">
    <text evidence="1">The sequence shown here is derived from an EMBL/GenBank/DDBJ whole genome shotgun (WGS) entry which is preliminary data.</text>
</comment>
<organism evidence="1 2">
    <name type="scientific">Sphaerimonospora cavernae</name>
    <dbReference type="NCBI Taxonomy" id="1740611"/>
    <lineage>
        <taxon>Bacteria</taxon>
        <taxon>Bacillati</taxon>
        <taxon>Actinomycetota</taxon>
        <taxon>Actinomycetes</taxon>
        <taxon>Streptosporangiales</taxon>
        <taxon>Streptosporangiaceae</taxon>
        <taxon>Sphaerimonospora</taxon>
    </lineage>
</organism>
<reference evidence="1 2" key="1">
    <citation type="submission" date="2024-09" db="EMBL/GenBank/DDBJ databases">
        <authorList>
            <person name="Sun Q."/>
            <person name="Mori K."/>
        </authorList>
    </citation>
    <scope>NUCLEOTIDE SEQUENCE [LARGE SCALE GENOMIC DNA]</scope>
    <source>
        <strain evidence="1 2">TBRC 1851</strain>
    </source>
</reference>